<dbReference type="Proteomes" id="UP000694428">
    <property type="component" value="Unplaced"/>
</dbReference>
<dbReference type="GO" id="GO:0006956">
    <property type="term" value="P:complement activation"/>
    <property type="evidence" value="ECO:0007669"/>
    <property type="project" value="InterPro"/>
</dbReference>
<proteinExistence type="predicted"/>
<dbReference type="Gene3D" id="1.20.91.20">
    <property type="entry name" value="Anaphylotoxins (complement system)"/>
    <property type="match status" value="1"/>
</dbReference>
<organism evidence="5 6">
    <name type="scientific">Pavo cristatus</name>
    <name type="common">Indian peafowl</name>
    <name type="synonym">Blue peafowl</name>
    <dbReference type="NCBI Taxonomy" id="9049"/>
    <lineage>
        <taxon>Eukaryota</taxon>
        <taxon>Metazoa</taxon>
        <taxon>Chordata</taxon>
        <taxon>Craniata</taxon>
        <taxon>Vertebrata</taxon>
        <taxon>Euteleostomi</taxon>
        <taxon>Archelosauria</taxon>
        <taxon>Archosauria</taxon>
        <taxon>Dinosauria</taxon>
        <taxon>Saurischia</taxon>
        <taxon>Theropoda</taxon>
        <taxon>Coelurosauria</taxon>
        <taxon>Aves</taxon>
        <taxon>Neognathae</taxon>
        <taxon>Galloanserae</taxon>
        <taxon>Galliformes</taxon>
        <taxon>Phasianidae</taxon>
        <taxon>Phasianinae</taxon>
        <taxon>Pavo</taxon>
    </lineage>
</organism>
<dbReference type="GO" id="GO:0006954">
    <property type="term" value="P:inflammatory response"/>
    <property type="evidence" value="ECO:0007669"/>
    <property type="project" value="InterPro"/>
</dbReference>
<dbReference type="SUPFAM" id="SSF47686">
    <property type="entry name" value="Anaphylotoxins (complement system)"/>
    <property type="match status" value="1"/>
</dbReference>
<evidence type="ECO:0000256" key="1">
    <source>
        <dbReference type="ARBA" id="ARBA00004613"/>
    </source>
</evidence>
<keyword evidence="3" id="KW-1015">Disulfide bond</keyword>
<dbReference type="GO" id="GO:0005576">
    <property type="term" value="C:extracellular region"/>
    <property type="evidence" value="ECO:0007669"/>
    <property type="project" value="UniProtKB-SubCell"/>
</dbReference>
<evidence type="ECO:0000256" key="2">
    <source>
        <dbReference type="ARBA" id="ARBA00022525"/>
    </source>
</evidence>
<dbReference type="CDD" id="cd00017">
    <property type="entry name" value="ANATO"/>
    <property type="match status" value="1"/>
</dbReference>
<keyword evidence="6" id="KW-1185">Reference proteome</keyword>
<dbReference type="InterPro" id="IPR001840">
    <property type="entry name" value="Anaphylatoxn_comp_syst_dom"/>
</dbReference>
<protein>
    <recommendedName>
        <fullName evidence="4">Anaphylatoxin-like domain-containing protein</fullName>
    </recommendedName>
</protein>
<reference evidence="5" key="1">
    <citation type="submission" date="2025-08" db="UniProtKB">
        <authorList>
            <consortium name="Ensembl"/>
        </authorList>
    </citation>
    <scope>IDENTIFICATION</scope>
</reference>
<reference evidence="5" key="2">
    <citation type="submission" date="2025-09" db="UniProtKB">
        <authorList>
            <consortium name="Ensembl"/>
        </authorList>
    </citation>
    <scope>IDENTIFICATION</scope>
</reference>
<accession>A0A8C9FNG6</accession>
<evidence type="ECO:0000313" key="6">
    <source>
        <dbReference type="Proteomes" id="UP000694428"/>
    </source>
</evidence>
<dbReference type="AlphaFoldDB" id="A0A8C9FNG6"/>
<evidence type="ECO:0000256" key="3">
    <source>
        <dbReference type="ARBA" id="ARBA00023157"/>
    </source>
</evidence>
<keyword evidence="2" id="KW-0964">Secreted</keyword>
<name>A0A8C9FNG6_PAVCR</name>
<feature type="domain" description="Anaphylatoxin-like" evidence="4">
    <location>
        <begin position="41"/>
        <end position="76"/>
    </location>
</feature>
<dbReference type="Ensembl" id="ENSPSTT00000018087.1">
    <property type="protein sequence ID" value="ENSPSTP00000017256.1"/>
    <property type="gene ID" value="ENSPSTG00000012331.1"/>
</dbReference>
<comment type="subcellular location">
    <subcellularLocation>
        <location evidence="1">Secreted</location>
    </subcellularLocation>
</comment>
<dbReference type="InterPro" id="IPR000020">
    <property type="entry name" value="Anaphylatoxin/fibulin"/>
</dbReference>
<dbReference type="PRINTS" id="PR00004">
    <property type="entry name" value="ANAPHYLATOXN"/>
</dbReference>
<evidence type="ECO:0000313" key="5">
    <source>
        <dbReference type="Ensembl" id="ENSPSTP00000017256.1"/>
    </source>
</evidence>
<dbReference type="PROSITE" id="PS01178">
    <property type="entry name" value="ANAPHYLATOXIN_2"/>
    <property type="match status" value="1"/>
</dbReference>
<dbReference type="InterPro" id="IPR018081">
    <property type="entry name" value="Anaphylatoxin_comp_syst"/>
</dbReference>
<evidence type="ECO:0000259" key="4">
    <source>
        <dbReference type="PROSITE" id="PS01178"/>
    </source>
</evidence>
<dbReference type="SMART" id="SM00104">
    <property type="entry name" value="ANATO"/>
    <property type="match status" value="1"/>
</dbReference>
<dbReference type="Pfam" id="PF01821">
    <property type="entry name" value="ANATO"/>
    <property type="match status" value="1"/>
</dbReference>
<sequence length="98" mass="11518">MSNYDFSFLKYSLVAHSTLELKKKLHRNASSKYKHLEIRKCCMHGVKAYPVSETCSDRARRIQSHARCISAFINCCEFANRLREEEPNKLLILARKRK</sequence>